<dbReference type="PANTHER" id="PTHR48012:SF18">
    <property type="entry name" value="HAPPYHOUR, ISOFORM A"/>
    <property type="match status" value="1"/>
</dbReference>
<gene>
    <name evidence="10" type="primary">AIF1</name>
</gene>
<evidence type="ECO:0000313" key="10">
    <source>
        <dbReference type="Ensembl" id="ENSDCDP00010025163.1"/>
    </source>
</evidence>
<dbReference type="InterPro" id="IPR000719">
    <property type="entry name" value="Prot_kinase_dom"/>
</dbReference>
<dbReference type="Gene3D" id="1.10.510.10">
    <property type="entry name" value="Transferase(Phosphotransferase) domain 1"/>
    <property type="match status" value="1"/>
</dbReference>
<evidence type="ECO:0000256" key="5">
    <source>
        <dbReference type="ARBA" id="ARBA00022777"/>
    </source>
</evidence>
<feature type="binding site" evidence="7">
    <location>
        <position position="32"/>
    </location>
    <ligand>
        <name>ATP</name>
        <dbReference type="ChEBI" id="CHEBI:30616"/>
    </ligand>
</feature>
<proteinExistence type="inferred from homology"/>
<keyword evidence="3 8" id="KW-0723">Serine/threonine-protein kinase</keyword>
<keyword evidence="6 7" id="KW-0067">ATP-binding</keyword>
<protein>
    <recommendedName>
        <fullName evidence="2">non-specific serine/threonine protein kinase</fullName>
        <ecNumber evidence="2">2.7.11.1</ecNumber>
    </recommendedName>
</protein>
<reference evidence="10" key="2">
    <citation type="submission" date="2025-09" db="UniProtKB">
        <authorList>
            <consortium name="Ensembl"/>
        </authorList>
    </citation>
    <scope>IDENTIFICATION</scope>
</reference>
<dbReference type="PROSITE" id="PS00107">
    <property type="entry name" value="PROTEIN_KINASE_ATP"/>
    <property type="match status" value="1"/>
</dbReference>
<keyword evidence="5" id="KW-0418">Kinase</keyword>
<dbReference type="AlphaFoldDB" id="A0AAY4BWB5"/>
<dbReference type="InterPro" id="IPR017441">
    <property type="entry name" value="Protein_kinase_ATP_BS"/>
</dbReference>
<dbReference type="GO" id="GO:0008349">
    <property type="term" value="F:MAP kinase kinase kinase kinase activity"/>
    <property type="evidence" value="ECO:0007669"/>
    <property type="project" value="TreeGrafter"/>
</dbReference>
<evidence type="ECO:0000259" key="9">
    <source>
        <dbReference type="PROSITE" id="PS50011"/>
    </source>
</evidence>
<evidence type="ECO:0000256" key="8">
    <source>
        <dbReference type="RuleBase" id="RU000304"/>
    </source>
</evidence>
<dbReference type="Pfam" id="PF00069">
    <property type="entry name" value="Pkinase"/>
    <property type="match status" value="1"/>
</dbReference>
<keyword evidence="5" id="KW-0808">Transferase</keyword>
<organism evidence="10 11">
    <name type="scientific">Denticeps clupeoides</name>
    <name type="common">denticle herring</name>
    <dbReference type="NCBI Taxonomy" id="299321"/>
    <lineage>
        <taxon>Eukaryota</taxon>
        <taxon>Metazoa</taxon>
        <taxon>Chordata</taxon>
        <taxon>Craniata</taxon>
        <taxon>Vertebrata</taxon>
        <taxon>Euteleostomi</taxon>
        <taxon>Actinopterygii</taxon>
        <taxon>Neopterygii</taxon>
        <taxon>Teleostei</taxon>
        <taxon>Clupei</taxon>
        <taxon>Clupeiformes</taxon>
        <taxon>Denticipitoidei</taxon>
        <taxon>Denticipitidae</taxon>
        <taxon>Denticeps</taxon>
    </lineage>
</organism>
<dbReference type="Proteomes" id="UP000694580">
    <property type="component" value="Unplaced"/>
</dbReference>
<dbReference type="InterPro" id="IPR050629">
    <property type="entry name" value="STE20/SPS1-PAK"/>
</dbReference>
<dbReference type="SUPFAM" id="SSF56112">
    <property type="entry name" value="Protein kinase-like (PK-like)"/>
    <property type="match status" value="1"/>
</dbReference>
<dbReference type="PROSITE" id="PS00108">
    <property type="entry name" value="PROTEIN_KINASE_ST"/>
    <property type="match status" value="1"/>
</dbReference>
<dbReference type="PIRSF" id="PIRSF000654">
    <property type="entry name" value="Integrin-linked_kinase"/>
    <property type="match status" value="1"/>
</dbReference>
<evidence type="ECO:0000256" key="4">
    <source>
        <dbReference type="ARBA" id="ARBA00022741"/>
    </source>
</evidence>
<keyword evidence="11" id="KW-1185">Reference proteome</keyword>
<evidence type="ECO:0000256" key="2">
    <source>
        <dbReference type="ARBA" id="ARBA00012513"/>
    </source>
</evidence>
<reference evidence="10" key="1">
    <citation type="submission" date="2025-08" db="UniProtKB">
        <authorList>
            <consortium name="Ensembl"/>
        </authorList>
    </citation>
    <scope>IDENTIFICATION</scope>
</reference>
<dbReference type="InterPro" id="IPR011009">
    <property type="entry name" value="Kinase-like_dom_sf"/>
</dbReference>
<dbReference type="SMART" id="SM00220">
    <property type="entry name" value="S_TKc"/>
    <property type="match status" value="1"/>
</dbReference>
<evidence type="ECO:0000256" key="7">
    <source>
        <dbReference type="PROSITE-ProRule" id="PRU10141"/>
    </source>
</evidence>
<keyword evidence="4 7" id="KW-0547">Nucleotide-binding</keyword>
<dbReference type="EC" id="2.7.11.1" evidence="2"/>
<dbReference type="GO" id="GO:0005524">
    <property type="term" value="F:ATP binding"/>
    <property type="evidence" value="ECO:0007669"/>
    <property type="project" value="UniProtKB-UniRule"/>
</dbReference>
<evidence type="ECO:0000256" key="3">
    <source>
        <dbReference type="ARBA" id="ARBA00022527"/>
    </source>
</evidence>
<dbReference type="PANTHER" id="PTHR48012">
    <property type="entry name" value="STERILE20-LIKE KINASE, ISOFORM B-RELATED"/>
    <property type="match status" value="1"/>
</dbReference>
<dbReference type="InterPro" id="IPR008271">
    <property type="entry name" value="Ser/Thr_kinase_AS"/>
</dbReference>
<accession>A0AAY4BWB5</accession>
<comment type="similarity">
    <text evidence="1">Belongs to the protein kinase superfamily. STE Ser/Thr protein kinase family. STE20 subfamily.</text>
</comment>
<dbReference type="Ensembl" id="ENSDCDT00010031171.1">
    <property type="protein sequence ID" value="ENSDCDP00010025163.1"/>
    <property type="gene ID" value="ENSDCDG00010015991.1"/>
</dbReference>
<evidence type="ECO:0000256" key="1">
    <source>
        <dbReference type="ARBA" id="ARBA00008874"/>
    </source>
</evidence>
<dbReference type="GO" id="GO:0005737">
    <property type="term" value="C:cytoplasm"/>
    <property type="evidence" value="ECO:0007669"/>
    <property type="project" value="TreeGrafter"/>
</dbReference>
<feature type="domain" description="Protein kinase" evidence="9">
    <location>
        <begin position="3"/>
        <end position="254"/>
    </location>
</feature>
<sequence>GGERILECIGEGGSGQVHKARNLKTGHLVAMKIQEWTHKNFKKFMIESLLLQSLVHQNIPKLMGMYSWKGKLYICMELYAGGDLDDFYTRMGSLKESQLAFVAKEVLETLLYLHQKGYMHRDIKPPNILLTDAGEVRLVDFGLMLKIKKKCKDRAGTIPYVAPEIALEYFSDGFNEKCDVWSVGMTLLELAEGGSYLLGTSKNSILEDLAEMMEVPRLTKRDKWSPVFRSFLEDALTLDPAMRPSVEVTMPFPA</sequence>
<evidence type="ECO:0000313" key="11">
    <source>
        <dbReference type="Proteomes" id="UP000694580"/>
    </source>
</evidence>
<dbReference type="PROSITE" id="PS50011">
    <property type="entry name" value="PROTEIN_KINASE_DOM"/>
    <property type="match status" value="1"/>
</dbReference>
<name>A0AAY4BWB5_9TELE</name>
<evidence type="ECO:0000256" key="6">
    <source>
        <dbReference type="ARBA" id="ARBA00022840"/>
    </source>
</evidence>
<dbReference type="GeneTree" id="ENSGT00940000163015"/>